<sequence length="527" mass="57923">MASPPPAQPTTAAAPTSVTSPPALVASQPLPRAYLATSSPRGAAAPSAPGPPLFTGRPLNPNPPGHAAPAPHGILYPVATSAGSVQHRRVPPMALGYPRAHAVAVPIPQPHQPLVHLQPRSFAAVPRALVAGVAVRPEQPPRGIPIAPQPKINPAPPAAPATEQSNPKDRERSREDSSTVVINDRKVNLLESESGSLYALCRSWVRNGVPHESQPSFGNGEPILPRPLPASVVDSRISEKDNNDAEDGYSDEEPQKNADGEYNPSDLLKQHVKRAKKIRARLQKERLRRIERYKQRLALLVPTPSELGRHDLALIILLKSFEKEIMKETNGPDWGEEAFDPKRPLEEEEADIREMRSRRRDWELRKGLNYGAFEDNTFLGPMRYTEGVIPVGAGSDIVLEIFSIQVTEIKDDLGWPLHVYGHVAVRDTVDFNRNLLFNRKRDNCQIITQQRSTVEFAFAVDLEAVEATVDSVKIISGSWPGHLRGRVVSRTTNIAQKDVVLLDSRDGRMPIASDVKLSFQGAFFLCQ</sequence>
<accession>A0AAV5DCU2</accession>
<feature type="region of interest" description="Disordered" evidence="1">
    <location>
        <begin position="1"/>
        <end position="74"/>
    </location>
</feature>
<dbReference type="Pfam" id="PF15306">
    <property type="entry name" value="LIN37"/>
    <property type="match status" value="1"/>
</dbReference>
<name>A0AAV5DCU2_ELECO</name>
<reference evidence="3" key="1">
    <citation type="journal article" date="2018" name="DNA Res.">
        <title>Multiple hybrid de novo genome assembly of finger millet, an orphan allotetraploid crop.</title>
        <authorList>
            <person name="Hatakeyama M."/>
            <person name="Aluri S."/>
            <person name="Balachadran M.T."/>
            <person name="Sivarajan S.R."/>
            <person name="Patrignani A."/>
            <person name="Gruter S."/>
            <person name="Poveda L."/>
            <person name="Shimizu-Inatsugi R."/>
            <person name="Baeten J."/>
            <person name="Francoijs K.J."/>
            <person name="Nataraja K.N."/>
            <person name="Reddy Y.A.N."/>
            <person name="Phadnis S."/>
            <person name="Ravikumar R.L."/>
            <person name="Schlapbach R."/>
            <person name="Sreeman S.M."/>
            <person name="Shimizu K.K."/>
        </authorList>
    </citation>
    <scope>NUCLEOTIDE SEQUENCE</scope>
</reference>
<evidence type="ECO:0000313" key="3">
    <source>
        <dbReference type="EMBL" id="GJN08544.1"/>
    </source>
</evidence>
<comment type="caution">
    <text evidence="3">The sequence shown here is derived from an EMBL/GenBank/DDBJ whole genome shotgun (WGS) entry which is preliminary data.</text>
</comment>
<protein>
    <recommendedName>
        <fullName evidence="2">DUF6598 domain-containing protein</fullName>
    </recommendedName>
</protein>
<feature type="compositionally biased region" description="Pro residues" evidence="1">
    <location>
        <begin position="138"/>
        <end position="159"/>
    </location>
</feature>
<proteinExistence type="predicted"/>
<evidence type="ECO:0000259" key="2">
    <source>
        <dbReference type="Pfam" id="PF20241"/>
    </source>
</evidence>
<feature type="compositionally biased region" description="Low complexity" evidence="1">
    <location>
        <begin position="36"/>
        <end position="47"/>
    </location>
</feature>
<dbReference type="Proteomes" id="UP001054889">
    <property type="component" value="Unassembled WGS sequence"/>
</dbReference>
<keyword evidence="4" id="KW-1185">Reference proteome</keyword>
<feature type="region of interest" description="Disordered" evidence="1">
    <location>
        <begin position="239"/>
        <end position="265"/>
    </location>
</feature>
<organism evidence="3 4">
    <name type="scientific">Eleusine coracana subsp. coracana</name>
    <dbReference type="NCBI Taxonomy" id="191504"/>
    <lineage>
        <taxon>Eukaryota</taxon>
        <taxon>Viridiplantae</taxon>
        <taxon>Streptophyta</taxon>
        <taxon>Embryophyta</taxon>
        <taxon>Tracheophyta</taxon>
        <taxon>Spermatophyta</taxon>
        <taxon>Magnoliopsida</taxon>
        <taxon>Liliopsida</taxon>
        <taxon>Poales</taxon>
        <taxon>Poaceae</taxon>
        <taxon>PACMAD clade</taxon>
        <taxon>Chloridoideae</taxon>
        <taxon>Cynodonteae</taxon>
        <taxon>Eleusininae</taxon>
        <taxon>Eleusine</taxon>
    </lineage>
</organism>
<dbReference type="PANTHER" id="PTHR37173">
    <property type="entry name" value="HYDROXYPROLINE-RICH GLYCOPROTEIN FAMILY PROTEIN"/>
    <property type="match status" value="1"/>
</dbReference>
<gene>
    <name evidence="3" type="primary">ga26478</name>
    <name evidence="3" type="ORF">PR202_ga26478</name>
</gene>
<feature type="compositionally biased region" description="Low complexity" evidence="1">
    <location>
        <begin position="9"/>
        <end position="23"/>
    </location>
</feature>
<dbReference type="InterPro" id="IPR046533">
    <property type="entry name" value="DUF6598"/>
</dbReference>
<dbReference type="PANTHER" id="PTHR37173:SF1">
    <property type="entry name" value="PROLINE-RICH FAMILY PROTEIN"/>
    <property type="match status" value="1"/>
</dbReference>
<dbReference type="GO" id="GO:0017053">
    <property type="term" value="C:transcription repressor complex"/>
    <property type="evidence" value="ECO:0007669"/>
    <property type="project" value="InterPro"/>
</dbReference>
<feature type="region of interest" description="Disordered" evidence="1">
    <location>
        <begin position="136"/>
        <end position="180"/>
    </location>
</feature>
<dbReference type="Pfam" id="PF20241">
    <property type="entry name" value="DUF6598"/>
    <property type="match status" value="1"/>
</dbReference>
<dbReference type="EMBL" id="BQKI01000015">
    <property type="protein sequence ID" value="GJN08544.1"/>
    <property type="molecule type" value="Genomic_DNA"/>
</dbReference>
<reference evidence="3" key="2">
    <citation type="submission" date="2021-12" db="EMBL/GenBank/DDBJ databases">
        <title>Resequencing data analysis of finger millet.</title>
        <authorList>
            <person name="Hatakeyama M."/>
            <person name="Aluri S."/>
            <person name="Balachadran M.T."/>
            <person name="Sivarajan S.R."/>
            <person name="Poveda L."/>
            <person name="Shimizu-Inatsugi R."/>
            <person name="Schlapbach R."/>
            <person name="Sreeman S.M."/>
            <person name="Shimizu K.K."/>
        </authorList>
    </citation>
    <scope>NUCLEOTIDE SEQUENCE</scope>
</reference>
<feature type="compositionally biased region" description="Basic and acidic residues" evidence="1">
    <location>
        <begin position="166"/>
        <end position="180"/>
    </location>
</feature>
<feature type="domain" description="DUF6598" evidence="2">
    <location>
        <begin position="399"/>
        <end position="451"/>
    </location>
</feature>
<evidence type="ECO:0000256" key="1">
    <source>
        <dbReference type="SAM" id="MobiDB-lite"/>
    </source>
</evidence>
<dbReference type="AlphaFoldDB" id="A0AAV5DCU2"/>
<evidence type="ECO:0000313" key="4">
    <source>
        <dbReference type="Proteomes" id="UP001054889"/>
    </source>
</evidence>
<dbReference type="InterPro" id="IPR028226">
    <property type="entry name" value="LIN37"/>
</dbReference>